<name>A0A0A9EL11_ARUDO</name>
<feature type="region of interest" description="Disordered" evidence="1">
    <location>
        <begin position="31"/>
        <end position="116"/>
    </location>
</feature>
<proteinExistence type="predicted"/>
<reference evidence="2" key="1">
    <citation type="submission" date="2014-09" db="EMBL/GenBank/DDBJ databases">
        <authorList>
            <person name="Magalhaes I.L.F."/>
            <person name="Oliveira U."/>
            <person name="Santos F.R."/>
            <person name="Vidigal T.H.D.A."/>
            <person name="Brescovit A.D."/>
            <person name="Santos A.J."/>
        </authorList>
    </citation>
    <scope>NUCLEOTIDE SEQUENCE</scope>
    <source>
        <tissue evidence="2">Shoot tissue taken approximately 20 cm above the soil surface</tissue>
    </source>
</reference>
<dbReference type="EMBL" id="GBRH01197104">
    <property type="protein sequence ID" value="JAE00792.1"/>
    <property type="molecule type" value="Transcribed_RNA"/>
</dbReference>
<feature type="compositionally biased region" description="Basic residues" evidence="1">
    <location>
        <begin position="66"/>
        <end position="91"/>
    </location>
</feature>
<evidence type="ECO:0000313" key="2">
    <source>
        <dbReference type="EMBL" id="JAE00792.1"/>
    </source>
</evidence>
<reference evidence="2" key="2">
    <citation type="journal article" date="2015" name="Data Brief">
        <title>Shoot transcriptome of the giant reed, Arundo donax.</title>
        <authorList>
            <person name="Barrero R.A."/>
            <person name="Guerrero F.D."/>
            <person name="Moolhuijzen P."/>
            <person name="Goolsby J.A."/>
            <person name="Tidwell J."/>
            <person name="Bellgard S.E."/>
            <person name="Bellgard M.I."/>
        </authorList>
    </citation>
    <scope>NUCLEOTIDE SEQUENCE</scope>
    <source>
        <tissue evidence="2">Shoot tissue taken approximately 20 cm above the soil surface</tissue>
    </source>
</reference>
<dbReference type="AlphaFoldDB" id="A0A0A9EL11"/>
<sequence length="116" mass="12808">MINNICCEAKSPACHALLDAGLEPRKQAHVVGVQIQPPGRRPRGGEEGGLDGEDGEAESERQPQQQRHRRPPLRQRCRPRRVGPRHRRTRRGGSVVGGGASVEMGGEWSESSLLRY</sequence>
<feature type="compositionally biased region" description="Acidic residues" evidence="1">
    <location>
        <begin position="48"/>
        <end position="57"/>
    </location>
</feature>
<protein>
    <submittedName>
        <fullName evidence="2">Stv3</fullName>
    </submittedName>
</protein>
<evidence type="ECO:0000256" key="1">
    <source>
        <dbReference type="SAM" id="MobiDB-lite"/>
    </source>
</evidence>
<accession>A0A0A9EL11</accession>
<organism evidence="2">
    <name type="scientific">Arundo donax</name>
    <name type="common">Giant reed</name>
    <name type="synonym">Donax arundinaceus</name>
    <dbReference type="NCBI Taxonomy" id="35708"/>
    <lineage>
        <taxon>Eukaryota</taxon>
        <taxon>Viridiplantae</taxon>
        <taxon>Streptophyta</taxon>
        <taxon>Embryophyta</taxon>
        <taxon>Tracheophyta</taxon>
        <taxon>Spermatophyta</taxon>
        <taxon>Magnoliopsida</taxon>
        <taxon>Liliopsida</taxon>
        <taxon>Poales</taxon>
        <taxon>Poaceae</taxon>
        <taxon>PACMAD clade</taxon>
        <taxon>Arundinoideae</taxon>
        <taxon>Arundineae</taxon>
        <taxon>Arundo</taxon>
    </lineage>
</organism>